<dbReference type="EMBL" id="MPUH01000369">
    <property type="protein sequence ID" value="OMJ81728.1"/>
    <property type="molecule type" value="Genomic_DNA"/>
</dbReference>
<accession>A0A1R2BY71</accession>
<protein>
    <submittedName>
        <fullName evidence="1">Uncharacterized protein</fullName>
    </submittedName>
</protein>
<gene>
    <name evidence="1" type="ORF">SteCoe_17780</name>
</gene>
<sequence length="144" mass="17000">MAIRNEDSKDSILLSCTIKMAKSCTVQTENIYYKSCIVDYLELLARVKEIKETALRYELVLYDFSGCLTVYAYKKSLTDKKQTLFKDYVYLDNGYALIHGSFRKNQEGLMFFIKYIRNIKERCIIDDFLSRTLLGYIRNETLKF</sequence>
<comment type="caution">
    <text evidence="1">The sequence shown here is derived from an EMBL/GenBank/DDBJ whole genome shotgun (WGS) entry which is preliminary data.</text>
</comment>
<dbReference type="InterPro" id="IPR012340">
    <property type="entry name" value="NA-bd_OB-fold"/>
</dbReference>
<proteinExistence type="predicted"/>
<dbReference type="AlphaFoldDB" id="A0A1R2BY71"/>
<reference evidence="1 2" key="1">
    <citation type="submission" date="2016-11" db="EMBL/GenBank/DDBJ databases">
        <title>The macronuclear genome of Stentor coeruleus: a giant cell with tiny introns.</title>
        <authorList>
            <person name="Slabodnick M."/>
            <person name="Ruby J.G."/>
            <person name="Reiff S.B."/>
            <person name="Swart E.C."/>
            <person name="Gosai S."/>
            <person name="Prabakaran S."/>
            <person name="Witkowska E."/>
            <person name="Larue G.E."/>
            <person name="Fisher S."/>
            <person name="Freeman R.M."/>
            <person name="Gunawardena J."/>
            <person name="Chu W."/>
            <person name="Stover N.A."/>
            <person name="Gregory B.D."/>
            <person name="Nowacki M."/>
            <person name="Derisi J."/>
            <person name="Roy S.W."/>
            <person name="Marshall W.F."/>
            <person name="Sood P."/>
        </authorList>
    </citation>
    <scope>NUCLEOTIDE SEQUENCE [LARGE SCALE GENOMIC DNA]</scope>
    <source>
        <strain evidence="1">WM001</strain>
    </source>
</reference>
<keyword evidence="2" id="KW-1185">Reference proteome</keyword>
<evidence type="ECO:0000313" key="1">
    <source>
        <dbReference type="EMBL" id="OMJ81728.1"/>
    </source>
</evidence>
<dbReference type="Proteomes" id="UP000187209">
    <property type="component" value="Unassembled WGS sequence"/>
</dbReference>
<dbReference type="Gene3D" id="2.40.50.140">
    <property type="entry name" value="Nucleic acid-binding proteins"/>
    <property type="match status" value="1"/>
</dbReference>
<organism evidence="1 2">
    <name type="scientific">Stentor coeruleus</name>
    <dbReference type="NCBI Taxonomy" id="5963"/>
    <lineage>
        <taxon>Eukaryota</taxon>
        <taxon>Sar</taxon>
        <taxon>Alveolata</taxon>
        <taxon>Ciliophora</taxon>
        <taxon>Postciliodesmatophora</taxon>
        <taxon>Heterotrichea</taxon>
        <taxon>Heterotrichida</taxon>
        <taxon>Stentoridae</taxon>
        <taxon>Stentor</taxon>
    </lineage>
</organism>
<name>A0A1R2BY71_9CILI</name>
<evidence type="ECO:0000313" key="2">
    <source>
        <dbReference type="Proteomes" id="UP000187209"/>
    </source>
</evidence>